<dbReference type="InterPro" id="IPR050330">
    <property type="entry name" value="Bact_OuterMem_StrucFunc"/>
</dbReference>
<evidence type="ECO:0000259" key="10">
    <source>
        <dbReference type="PROSITE" id="PS51123"/>
    </source>
</evidence>
<comment type="subcellular location">
    <subcellularLocation>
        <location evidence="1">Cell membrane</location>
        <topology evidence="1">Single-pass membrane protein</topology>
    </subcellularLocation>
</comment>
<keyword evidence="6 7" id="KW-0472">Membrane</keyword>
<dbReference type="AlphaFoldDB" id="A0A2N3PYQ4"/>
<evidence type="ECO:0000256" key="8">
    <source>
        <dbReference type="SAM" id="MobiDB-lite"/>
    </source>
</evidence>
<dbReference type="InterPro" id="IPR036737">
    <property type="entry name" value="OmpA-like_sf"/>
</dbReference>
<evidence type="ECO:0000313" key="11">
    <source>
        <dbReference type="EMBL" id="PKU25544.1"/>
    </source>
</evidence>
<evidence type="ECO:0000256" key="9">
    <source>
        <dbReference type="SAM" id="Phobius"/>
    </source>
</evidence>
<keyword evidence="3" id="KW-1003">Cell membrane</keyword>
<dbReference type="GO" id="GO:0005886">
    <property type="term" value="C:plasma membrane"/>
    <property type="evidence" value="ECO:0007669"/>
    <property type="project" value="UniProtKB-SubCell"/>
</dbReference>
<name>A0A2N3PYQ4_9PROT</name>
<dbReference type="Pfam" id="PF13677">
    <property type="entry name" value="MotB_plug"/>
    <property type="match status" value="1"/>
</dbReference>
<comment type="similarity">
    <text evidence="2">Belongs to the MotB family.</text>
</comment>
<dbReference type="EMBL" id="PIUM01000004">
    <property type="protein sequence ID" value="PKU25544.1"/>
    <property type="molecule type" value="Genomic_DNA"/>
</dbReference>
<dbReference type="RefSeq" id="WP_101249599.1">
    <property type="nucleotide sequence ID" value="NZ_PIUM01000004.1"/>
</dbReference>
<dbReference type="SUPFAM" id="SSF103088">
    <property type="entry name" value="OmpA-like"/>
    <property type="match status" value="1"/>
</dbReference>
<reference evidence="12" key="1">
    <citation type="submission" date="2017-12" db="EMBL/GenBank/DDBJ databases">
        <title>Draft genome sequence of Telmatospirillum siberiense 26-4b1T, an acidotolerant peatland alphaproteobacterium potentially involved in sulfur cycling.</title>
        <authorList>
            <person name="Hausmann B."/>
            <person name="Pjevac P."/>
            <person name="Schreck K."/>
            <person name="Herbold C.W."/>
            <person name="Daims H."/>
            <person name="Wagner M."/>
            <person name="Pester M."/>
            <person name="Loy A."/>
        </authorList>
    </citation>
    <scope>NUCLEOTIDE SEQUENCE [LARGE SCALE GENOMIC DNA]</scope>
    <source>
        <strain evidence="12">26-4b1</strain>
    </source>
</reference>
<evidence type="ECO:0000256" key="4">
    <source>
        <dbReference type="ARBA" id="ARBA00022692"/>
    </source>
</evidence>
<dbReference type="CDD" id="cd07185">
    <property type="entry name" value="OmpA_C-like"/>
    <property type="match status" value="1"/>
</dbReference>
<dbReference type="InterPro" id="IPR006665">
    <property type="entry name" value="OmpA-like"/>
</dbReference>
<evidence type="ECO:0000256" key="6">
    <source>
        <dbReference type="ARBA" id="ARBA00023136"/>
    </source>
</evidence>
<keyword evidence="5 9" id="KW-1133">Transmembrane helix</keyword>
<feature type="compositionally biased region" description="Pro residues" evidence="8">
    <location>
        <begin position="343"/>
        <end position="362"/>
    </location>
</feature>
<accession>A0A2N3PYQ4</accession>
<proteinExistence type="inferred from homology"/>
<evidence type="ECO:0000313" key="12">
    <source>
        <dbReference type="Proteomes" id="UP000233293"/>
    </source>
</evidence>
<evidence type="ECO:0000256" key="2">
    <source>
        <dbReference type="ARBA" id="ARBA00008914"/>
    </source>
</evidence>
<feature type="region of interest" description="Disordered" evidence="8">
    <location>
        <begin position="81"/>
        <end position="145"/>
    </location>
</feature>
<evidence type="ECO:0000256" key="3">
    <source>
        <dbReference type="ARBA" id="ARBA00022475"/>
    </source>
</evidence>
<protein>
    <submittedName>
        <fullName evidence="11">Motility protein MotB</fullName>
    </submittedName>
</protein>
<dbReference type="Gene3D" id="3.30.1330.60">
    <property type="entry name" value="OmpA-like domain"/>
    <property type="match status" value="1"/>
</dbReference>
<gene>
    <name evidence="11" type="ORF">CWS72_05620</name>
</gene>
<feature type="compositionally biased region" description="Low complexity" evidence="8">
    <location>
        <begin position="131"/>
        <end position="145"/>
    </location>
</feature>
<feature type="region of interest" description="Disordered" evidence="8">
    <location>
        <begin position="317"/>
        <end position="362"/>
    </location>
</feature>
<dbReference type="OrthoDB" id="7170686at2"/>
<dbReference type="InterPro" id="IPR025713">
    <property type="entry name" value="MotB-like_N_dom"/>
</dbReference>
<keyword evidence="4 9" id="KW-0812">Transmembrane</keyword>
<evidence type="ECO:0000256" key="1">
    <source>
        <dbReference type="ARBA" id="ARBA00004162"/>
    </source>
</evidence>
<dbReference type="PANTHER" id="PTHR30329:SF21">
    <property type="entry name" value="LIPOPROTEIN YIAD-RELATED"/>
    <property type="match status" value="1"/>
</dbReference>
<dbReference type="Proteomes" id="UP000233293">
    <property type="component" value="Unassembled WGS sequence"/>
</dbReference>
<feature type="domain" description="OmpA-like" evidence="10">
    <location>
        <begin position="195"/>
        <end position="316"/>
    </location>
</feature>
<feature type="transmembrane region" description="Helical" evidence="9">
    <location>
        <begin position="21"/>
        <end position="45"/>
    </location>
</feature>
<comment type="caution">
    <text evidence="11">The sequence shown here is derived from an EMBL/GenBank/DDBJ whole genome shotgun (WGS) entry which is preliminary data.</text>
</comment>
<dbReference type="PANTHER" id="PTHR30329">
    <property type="entry name" value="STATOR ELEMENT OF FLAGELLAR MOTOR COMPLEX"/>
    <property type="match status" value="1"/>
</dbReference>
<sequence length="362" mass="38055">MAEQQPIIIKRIKKGHAGHHGGAWKVAYADFVTAMMAFFLLLWLLNAVTEEQLQGVADYFAPTTVSSSKSGAGGMLGGKVVGEGSMSSNGTTPSFTLSLPPPTIGQGGDALTDPKEGGDEGAGEGQGGQSAGKADAQGQGQAKALTEQQIIQANAQREQQQFERAQESLQKAINSIPELRKMADSLMVDNTPEGLRIQIVDQDGLAMFPRGSPDMYGHTRALLDMVSRVVKQLPEKISISGHTDSTPFPGGPGSGYTNWELSADRALATRRTLLASGVPADRVDRVVGRADMDPLAPNDPANARNRRITIVLLRDTQPPPTVTVTPDAAKSGVLPEQLRSAAPPAPGQALPPPPKPATGPQP</sequence>
<evidence type="ECO:0000256" key="7">
    <source>
        <dbReference type="PROSITE-ProRule" id="PRU00473"/>
    </source>
</evidence>
<evidence type="ECO:0000256" key="5">
    <source>
        <dbReference type="ARBA" id="ARBA00022989"/>
    </source>
</evidence>
<organism evidence="11 12">
    <name type="scientific">Telmatospirillum siberiense</name>
    <dbReference type="NCBI Taxonomy" id="382514"/>
    <lineage>
        <taxon>Bacteria</taxon>
        <taxon>Pseudomonadati</taxon>
        <taxon>Pseudomonadota</taxon>
        <taxon>Alphaproteobacteria</taxon>
        <taxon>Rhodospirillales</taxon>
        <taxon>Rhodospirillaceae</taxon>
        <taxon>Telmatospirillum</taxon>
    </lineage>
</organism>
<dbReference type="Pfam" id="PF00691">
    <property type="entry name" value="OmpA"/>
    <property type="match status" value="1"/>
</dbReference>
<dbReference type="PROSITE" id="PS51123">
    <property type="entry name" value="OMPA_2"/>
    <property type="match status" value="1"/>
</dbReference>
<keyword evidence="12" id="KW-1185">Reference proteome</keyword>